<evidence type="ECO:0000313" key="4">
    <source>
        <dbReference type="Proteomes" id="UP000677228"/>
    </source>
</evidence>
<reference evidence="2" key="1">
    <citation type="submission" date="2021-02" db="EMBL/GenBank/DDBJ databases">
        <authorList>
            <person name="Nowell W R."/>
        </authorList>
    </citation>
    <scope>NUCLEOTIDE SEQUENCE</scope>
</reference>
<dbReference type="AlphaFoldDB" id="A0A8S2FKL1"/>
<protein>
    <submittedName>
        <fullName evidence="2">Uncharacterized protein</fullName>
    </submittedName>
</protein>
<comment type="caution">
    <text evidence="2">The sequence shown here is derived from an EMBL/GenBank/DDBJ whole genome shotgun (WGS) entry which is preliminary data.</text>
</comment>
<sequence>MNRSMLQQRTTESQQFQYKPLHWLVLSISYLFNFLLFIESVAYIVLGAWVLFISRISIVLLFSLPVYQREIGFGVLMVFTGSLGIIIIVIGAQTDGYLSDSNDLRTAFNNNIVTIQQASQFSGITCLSSISSTEKLILAMNGGIAMLMAFTILIGTVILRCLKNDVEYYTNGKSYIRSQ</sequence>
<accession>A0A8S2FKL1</accession>
<dbReference type="Proteomes" id="UP000677228">
    <property type="component" value="Unassembled WGS sequence"/>
</dbReference>
<name>A0A8S2FKL1_9BILA</name>
<evidence type="ECO:0000313" key="3">
    <source>
        <dbReference type="EMBL" id="CAF4284925.1"/>
    </source>
</evidence>
<proteinExistence type="predicted"/>
<feature type="transmembrane region" description="Helical" evidence="1">
    <location>
        <begin position="71"/>
        <end position="92"/>
    </location>
</feature>
<keyword evidence="1" id="KW-1133">Transmembrane helix</keyword>
<dbReference type="EMBL" id="CAJOBA010055572">
    <property type="protein sequence ID" value="CAF4284925.1"/>
    <property type="molecule type" value="Genomic_DNA"/>
</dbReference>
<feature type="transmembrane region" description="Helical" evidence="1">
    <location>
        <begin position="21"/>
        <end position="38"/>
    </location>
</feature>
<feature type="transmembrane region" description="Helical" evidence="1">
    <location>
        <begin position="44"/>
        <end position="64"/>
    </location>
</feature>
<evidence type="ECO:0000256" key="1">
    <source>
        <dbReference type="SAM" id="Phobius"/>
    </source>
</evidence>
<feature type="transmembrane region" description="Helical" evidence="1">
    <location>
        <begin position="137"/>
        <end position="159"/>
    </location>
</feature>
<keyword evidence="1" id="KW-0812">Transmembrane</keyword>
<organism evidence="2 4">
    <name type="scientific">Didymodactylos carnosus</name>
    <dbReference type="NCBI Taxonomy" id="1234261"/>
    <lineage>
        <taxon>Eukaryota</taxon>
        <taxon>Metazoa</taxon>
        <taxon>Spiralia</taxon>
        <taxon>Gnathifera</taxon>
        <taxon>Rotifera</taxon>
        <taxon>Eurotatoria</taxon>
        <taxon>Bdelloidea</taxon>
        <taxon>Philodinida</taxon>
        <taxon>Philodinidae</taxon>
        <taxon>Didymodactylos</taxon>
    </lineage>
</organism>
<gene>
    <name evidence="2" type="ORF">OVA965_LOCUS36722</name>
    <name evidence="3" type="ORF">TMI583_LOCUS37749</name>
</gene>
<dbReference type="EMBL" id="CAJNOK010033585">
    <property type="protein sequence ID" value="CAF1495963.1"/>
    <property type="molecule type" value="Genomic_DNA"/>
</dbReference>
<keyword evidence="1" id="KW-0472">Membrane</keyword>
<evidence type="ECO:0000313" key="2">
    <source>
        <dbReference type="EMBL" id="CAF1495963.1"/>
    </source>
</evidence>
<dbReference type="Proteomes" id="UP000682733">
    <property type="component" value="Unassembled WGS sequence"/>
</dbReference>